<evidence type="ECO:0000313" key="4">
    <source>
        <dbReference type="Proteomes" id="UP001152747"/>
    </source>
</evidence>
<dbReference type="AlphaFoldDB" id="A0A9P1MX34"/>
<feature type="domain" description="KATNIP" evidence="2">
    <location>
        <begin position="251"/>
        <end position="540"/>
    </location>
</feature>
<evidence type="ECO:0000313" key="3">
    <source>
        <dbReference type="EMBL" id="CAI5439089.1"/>
    </source>
</evidence>
<comment type="caution">
    <text evidence="3">The sequence shown here is derived from an EMBL/GenBank/DDBJ whole genome shotgun (WGS) entry which is preliminary data.</text>
</comment>
<organism evidence="3 4">
    <name type="scientific">Caenorhabditis angaria</name>
    <dbReference type="NCBI Taxonomy" id="860376"/>
    <lineage>
        <taxon>Eukaryota</taxon>
        <taxon>Metazoa</taxon>
        <taxon>Ecdysozoa</taxon>
        <taxon>Nematoda</taxon>
        <taxon>Chromadorea</taxon>
        <taxon>Rhabditida</taxon>
        <taxon>Rhabditina</taxon>
        <taxon>Rhabditomorpha</taxon>
        <taxon>Rhabditoidea</taxon>
        <taxon>Rhabditidae</taxon>
        <taxon>Peloderinae</taxon>
        <taxon>Caenorhabditis</taxon>
    </lineage>
</organism>
<dbReference type="InterPro" id="IPR026704">
    <property type="entry name" value="KATNIP"/>
</dbReference>
<proteinExistence type="predicted"/>
<name>A0A9P1MX34_9PELO</name>
<dbReference type="PANTHER" id="PTHR21534:SF0">
    <property type="entry name" value="KATANIN-INTERACTING PROTEIN"/>
    <property type="match status" value="1"/>
</dbReference>
<protein>
    <recommendedName>
        <fullName evidence="2">KATNIP domain-containing protein</fullName>
    </recommendedName>
</protein>
<dbReference type="OrthoDB" id="304622at2759"/>
<feature type="domain" description="KATNIP" evidence="2">
    <location>
        <begin position="4"/>
        <end position="143"/>
    </location>
</feature>
<evidence type="ECO:0000259" key="2">
    <source>
        <dbReference type="Pfam" id="PF14652"/>
    </source>
</evidence>
<dbReference type="Pfam" id="PF14652">
    <property type="entry name" value="DUF4457"/>
    <property type="match status" value="2"/>
</dbReference>
<accession>A0A9P1MX34</accession>
<gene>
    <name evidence="3" type="ORF">CAMP_LOCUS1726</name>
</gene>
<dbReference type="Proteomes" id="UP001152747">
    <property type="component" value="Unassembled WGS sequence"/>
</dbReference>
<feature type="compositionally biased region" description="Basic and acidic residues" evidence="1">
    <location>
        <begin position="216"/>
        <end position="226"/>
    </location>
</feature>
<dbReference type="InterPro" id="IPR027859">
    <property type="entry name" value="KATNIP_dom"/>
</dbReference>
<sequence>MAAFEIPELPAGRILEVRLISNWGDPTFIGLNAIEIFCEDGERAKVEKIFSNATDITGHIESLLVESLTCKDVEKMWTANMISHNKEENKEPIKVTMEMENVKNIAMIRFWNYNASRVRAQIGVRQLEMFLDEKLIFQGEIDCAFSSDSEFEPQMGDTVLFTTSDQILEKIALNDICLIPSNIFPHNSPSLQNLTLNSTNKLLELTPYRPTTCETSTEKSTEKSEENPAENVNFEENMDNEKEKNVKVIHIELTANWGMRGLIGLTGIEIVDKNNRIVNENLISTTVSIGEDQQNVRRLFNGRNLTRNQEDMWLCEFPEKSPQKVTISLNFLKAISLRAISIWNYNGSFEMSYAGAKVANIFINGKLMMSNVLLRKATGFVYFDYVQDIIVDGNFGANIARPLTHTIGGFVFQVRLLSTWGDEFYVGLNGIELYNRKGELMMIREHNLAAFPESINILPQVKNDMRTSDNLVNGKNDTTDPRNMWLTAVLPNSCARVFFVFDTPTYISKMTIFNYRKTPERGVRHLSISVDDLIVFSGEVPISTADFTGKLDIDLQES</sequence>
<keyword evidence="4" id="KW-1185">Reference proteome</keyword>
<feature type="region of interest" description="Disordered" evidence="1">
    <location>
        <begin position="211"/>
        <end position="231"/>
    </location>
</feature>
<reference evidence="3" key="1">
    <citation type="submission" date="2022-11" db="EMBL/GenBank/DDBJ databases">
        <authorList>
            <person name="Kikuchi T."/>
        </authorList>
    </citation>
    <scope>NUCLEOTIDE SEQUENCE</scope>
    <source>
        <strain evidence="3">PS1010</strain>
    </source>
</reference>
<evidence type="ECO:0000256" key="1">
    <source>
        <dbReference type="SAM" id="MobiDB-lite"/>
    </source>
</evidence>
<dbReference type="EMBL" id="CANHGI010000001">
    <property type="protein sequence ID" value="CAI5439089.1"/>
    <property type="molecule type" value="Genomic_DNA"/>
</dbReference>
<dbReference type="PANTHER" id="PTHR21534">
    <property type="entry name" value="KATANIN-INTERACTING PROTEIN"/>
    <property type="match status" value="1"/>
</dbReference>